<keyword evidence="3" id="KW-1185">Reference proteome</keyword>
<accession>A0A6G0TB07</accession>
<gene>
    <name evidence="2" type="ORF">AGLY_011722</name>
</gene>
<comment type="caution">
    <text evidence="2">The sequence shown here is derived from an EMBL/GenBank/DDBJ whole genome shotgun (WGS) entry which is preliminary data.</text>
</comment>
<organism evidence="2 3">
    <name type="scientific">Aphis glycines</name>
    <name type="common">Soybean aphid</name>
    <dbReference type="NCBI Taxonomy" id="307491"/>
    <lineage>
        <taxon>Eukaryota</taxon>
        <taxon>Metazoa</taxon>
        <taxon>Ecdysozoa</taxon>
        <taxon>Arthropoda</taxon>
        <taxon>Hexapoda</taxon>
        <taxon>Insecta</taxon>
        <taxon>Pterygota</taxon>
        <taxon>Neoptera</taxon>
        <taxon>Paraneoptera</taxon>
        <taxon>Hemiptera</taxon>
        <taxon>Sternorrhyncha</taxon>
        <taxon>Aphidomorpha</taxon>
        <taxon>Aphidoidea</taxon>
        <taxon>Aphididae</taxon>
        <taxon>Aphidini</taxon>
        <taxon>Aphis</taxon>
        <taxon>Aphis</taxon>
    </lineage>
</organism>
<feature type="compositionally biased region" description="Basic residues" evidence="1">
    <location>
        <begin position="65"/>
        <end position="83"/>
    </location>
</feature>
<evidence type="ECO:0000313" key="2">
    <source>
        <dbReference type="EMBL" id="KAE9529626.1"/>
    </source>
</evidence>
<proteinExistence type="predicted"/>
<dbReference type="Proteomes" id="UP000475862">
    <property type="component" value="Unassembled WGS sequence"/>
</dbReference>
<dbReference type="EMBL" id="VYZN01000044">
    <property type="protein sequence ID" value="KAE9529626.1"/>
    <property type="molecule type" value="Genomic_DNA"/>
</dbReference>
<reference evidence="2 3" key="1">
    <citation type="submission" date="2019-08" db="EMBL/GenBank/DDBJ databases">
        <title>The genome of the soybean aphid Biotype 1, its phylome, world population structure and adaptation to the North American continent.</title>
        <authorList>
            <person name="Giordano R."/>
            <person name="Donthu R.K."/>
            <person name="Hernandez A.G."/>
            <person name="Wright C.L."/>
            <person name="Zimin A.V."/>
        </authorList>
    </citation>
    <scope>NUCLEOTIDE SEQUENCE [LARGE SCALE GENOMIC DNA]</scope>
    <source>
        <tissue evidence="2">Whole aphids</tissue>
    </source>
</reference>
<evidence type="ECO:0000256" key="1">
    <source>
        <dbReference type="SAM" id="MobiDB-lite"/>
    </source>
</evidence>
<name>A0A6G0TB07_APHGL</name>
<protein>
    <submittedName>
        <fullName evidence="2">Uncharacterized protein</fullName>
    </submittedName>
</protein>
<sequence length="293" mass="33417">MLADGGRVHRSRRLRRSDLDLRTDGHEQQPLLLTTAAASTSAATSTAVPVVVILRIRYYGSGPPARRRGQQRRRRRRRQHRARAVRPTFPAAAVIGVDVPIERTGTDAPGPEVGHVVRLPVQSLRVPKPLQLRLLLLLLQPVRHVSCRVDVAVVVDERRLDNGIFVAGRSVAVGRLAVLMVVDGRVTRDVRRRSRRRRRRRLLVLVVAARENGGRQQPSYALLFGAVVGVRRFRRRGRSRRYRRAHIISGDVTEVDYATYYINYCARCRMNLRYTSPHLKTEIVFLIRMCTKI</sequence>
<evidence type="ECO:0000313" key="3">
    <source>
        <dbReference type="Proteomes" id="UP000475862"/>
    </source>
</evidence>
<dbReference type="AlphaFoldDB" id="A0A6G0TB07"/>
<feature type="region of interest" description="Disordered" evidence="1">
    <location>
        <begin position="63"/>
        <end position="83"/>
    </location>
</feature>